<dbReference type="InParanoid" id="B0D1K7"/>
<dbReference type="RefSeq" id="XP_001877553.1">
    <property type="nucleotide sequence ID" value="XM_001877518.1"/>
</dbReference>
<dbReference type="GO" id="GO:0006629">
    <property type="term" value="P:lipid metabolic process"/>
    <property type="evidence" value="ECO:0007669"/>
    <property type="project" value="InterPro"/>
</dbReference>
<proteinExistence type="inferred from homology"/>
<evidence type="ECO:0000259" key="8">
    <source>
        <dbReference type="Pfam" id="PF13813"/>
    </source>
</evidence>
<keyword evidence="5 7" id="KW-1133">Transmembrane helix</keyword>
<dbReference type="AlphaFoldDB" id="B0D1K7"/>
<dbReference type="Proteomes" id="UP000001194">
    <property type="component" value="Unassembled WGS sequence"/>
</dbReference>
<accession>B0D1K7</accession>
<evidence type="ECO:0000256" key="6">
    <source>
        <dbReference type="ARBA" id="ARBA00023136"/>
    </source>
</evidence>
<evidence type="ECO:0000256" key="5">
    <source>
        <dbReference type="ARBA" id="ARBA00022989"/>
    </source>
</evidence>
<dbReference type="InterPro" id="IPR032805">
    <property type="entry name" value="Wax_synthase_dom"/>
</dbReference>
<evidence type="ECO:0000313" key="9">
    <source>
        <dbReference type="EMBL" id="EDR11656.1"/>
    </source>
</evidence>
<keyword evidence="10" id="KW-1185">Reference proteome</keyword>
<dbReference type="InterPro" id="IPR044851">
    <property type="entry name" value="Wax_synthase"/>
</dbReference>
<comment type="similarity">
    <text evidence="2">Belongs to the wax synthase family.</text>
</comment>
<name>B0D1K7_LACBS</name>
<dbReference type="KEGG" id="lbc:LACBIDRAFT_314096"/>
<dbReference type="GO" id="GO:0008374">
    <property type="term" value="F:O-acyltransferase activity"/>
    <property type="evidence" value="ECO:0007669"/>
    <property type="project" value="InterPro"/>
</dbReference>
<feature type="domain" description="Wax synthase" evidence="8">
    <location>
        <begin position="218"/>
        <end position="306"/>
    </location>
</feature>
<dbReference type="Pfam" id="PF13813">
    <property type="entry name" value="MBOAT_2"/>
    <property type="match status" value="1"/>
</dbReference>
<dbReference type="PANTHER" id="PTHR31595:SF67">
    <property type="entry name" value="WAX SYNTHASE DOMAIN-CONTAINING PROTEIN"/>
    <property type="match status" value="1"/>
</dbReference>
<evidence type="ECO:0000256" key="3">
    <source>
        <dbReference type="ARBA" id="ARBA00022679"/>
    </source>
</evidence>
<dbReference type="EMBL" id="DS547095">
    <property type="protein sequence ID" value="EDR11656.1"/>
    <property type="molecule type" value="Genomic_DNA"/>
</dbReference>
<evidence type="ECO:0000256" key="7">
    <source>
        <dbReference type="SAM" id="Phobius"/>
    </source>
</evidence>
<comment type="subcellular location">
    <subcellularLocation>
        <location evidence="1">Membrane</location>
        <topology evidence="1">Multi-pass membrane protein</topology>
    </subcellularLocation>
</comment>
<feature type="transmembrane region" description="Helical" evidence="7">
    <location>
        <begin position="135"/>
        <end position="155"/>
    </location>
</feature>
<keyword evidence="3" id="KW-0808">Transferase</keyword>
<dbReference type="PANTHER" id="PTHR31595">
    <property type="entry name" value="LONG-CHAIN-ALCOHOL O-FATTY-ACYLTRANSFERASE 3-RELATED"/>
    <property type="match status" value="1"/>
</dbReference>
<gene>
    <name evidence="9" type="ORF">LACBIDRAFT_314096</name>
</gene>
<evidence type="ECO:0000256" key="1">
    <source>
        <dbReference type="ARBA" id="ARBA00004141"/>
    </source>
</evidence>
<feature type="transmembrane region" description="Helical" evidence="7">
    <location>
        <begin position="32"/>
        <end position="50"/>
    </location>
</feature>
<dbReference type="OrthoDB" id="1077582at2759"/>
<reference evidence="9 10" key="1">
    <citation type="journal article" date="2008" name="Nature">
        <title>The genome of Laccaria bicolor provides insights into mycorrhizal symbiosis.</title>
        <authorList>
            <person name="Martin F."/>
            <person name="Aerts A."/>
            <person name="Ahren D."/>
            <person name="Brun A."/>
            <person name="Danchin E.G.J."/>
            <person name="Duchaussoy F."/>
            <person name="Gibon J."/>
            <person name="Kohler A."/>
            <person name="Lindquist E."/>
            <person name="Pereda V."/>
            <person name="Salamov A."/>
            <person name="Shapiro H.J."/>
            <person name="Wuyts J."/>
            <person name="Blaudez D."/>
            <person name="Buee M."/>
            <person name="Brokstein P."/>
            <person name="Canbaeck B."/>
            <person name="Cohen D."/>
            <person name="Courty P.E."/>
            <person name="Coutinho P.M."/>
            <person name="Delaruelle C."/>
            <person name="Detter J.C."/>
            <person name="Deveau A."/>
            <person name="DiFazio S."/>
            <person name="Duplessis S."/>
            <person name="Fraissinet-Tachet L."/>
            <person name="Lucic E."/>
            <person name="Frey-Klett P."/>
            <person name="Fourrey C."/>
            <person name="Feussner I."/>
            <person name="Gay G."/>
            <person name="Grimwood J."/>
            <person name="Hoegger P.J."/>
            <person name="Jain P."/>
            <person name="Kilaru S."/>
            <person name="Labbe J."/>
            <person name="Lin Y.C."/>
            <person name="Legue V."/>
            <person name="Le Tacon F."/>
            <person name="Marmeisse R."/>
            <person name="Melayah D."/>
            <person name="Montanini B."/>
            <person name="Muratet M."/>
            <person name="Nehls U."/>
            <person name="Niculita-Hirzel H."/>
            <person name="Oudot-Le Secq M.P."/>
            <person name="Peter M."/>
            <person name="Quesneville H."/>
            <person name="Rajashekar B."/>
            <person name="Reich M."/>
            <person name="Rouhier N."/>
            <person name="Schmutz J."/>
            <person name="Yin T."/>
            <person name="Chalot M."/>
            <person name="Henrissat B."/>
            <person name="Kuees U."/>
            <person name="Lucas S."/>
            <person name="Van de Peer Y."/>
            <person name="Podila G.K."/>
            <person name="Polle A."/>
            <person name="Pukkila P.J."/>
            <person name="Richardson P.M."/>
            <person name="Rouze P."/>
            <person name="Sanders I.R."/>
            <person name="Stajich J.E."/>
            <person name="Tunlid A."/>
            <person name="Tuskan G."/>
            <person name="Grigoriev I.V."/>
        </authorList>
    </citation>
    <scope>NUCLEOTIDE SEQUENCE [LARGE SCALE GENOMIC DNA]</scope>
    <source>
        <strain evidence="10">S238N-H82 / ATCC MYA-4686</strain>
    </source>
</reference>
<protein>
    <submittedName>
        <fullName evidence="9">Predicted protein</fullName>
    </submittedName>
</protein>
<evidence type="ECO:0000256" key="4">
    <source>
        <dbReference type="ARBA" id="ARBA00022692"/>
    </source>
</evidence>
<keyword evidence="6 7" id="KW-0472">Membrane</keyword>
<evidence type="ECO:0000313" key="10">
    <source>
        <dbReference type="Proteomes" id="UP000001194"/>
    </source>
</evidence>
<dbReference type="HOGENOM" id="CLU_032731_1_0_1"/>
<keyword evidence="4 7" id="KW-0812">Transmembrane</keyword>
<evidence type="ECO:0000256" key="2">
    <source>
        <dbReference type="ARBA" id="ARBA00007282"/>
    </source>
</evidence>
<dbReference type="GO" id="GO:0016020">
    <property type="term" value="C:membrane"/>
    <property type="evidence" value="ECO:0007669"/>
    <property type="project" value="UniProtKB-SubCell"/>
</dbReference>
<dbReference type="GeneID" id="6072973"/>
<feature type="transmembrane region" description="Helical" evidence="7">
    <location>
        <begin position="6"/>
        <end position="23"/>
    </location>
</feature>
<organism evidence="10">
    <name type="scientific">Laccaria bicolor (strain S238N-H82 / ATCC MYA-4686)</name>
    <name type="common">Bicoloured deceiver</name>
    <name type="synonym">Laccaria laccata var. bicolor</name>
    <dbReference type="NCBI Taxonomy" id="486041"/>
    <lineage>
        <taxon>Eukaryota</taxon>
        <taxon>Fungi</taxon>
        <taxon>Dikarya</taxon>
        <taxon>Basidiomycota</taxon>
        <taxon>Agaricomycotina</taxon>
        <taxon>Agaricomycetes</taxon>
        <taxon>Agaricomycetidae</taxon>
        <taxon>Agaricales</taxon>
        <taxon>Agaricineae</taxon>
        <taxon>Hydnangiaceae</taxon>
        <taxon>Laccaria</taxon>
    </lineage>
</organism>
<sequence length="400" mass="45423">MAEADVVVKALLYTHLLIFLAIVQRPSPYRKLCFLPVFFLSLYLFFFQPITSGFSTTGNSFGCALATSILTASDYILLTDVQNELRLQNDKQHIPSAPLRTRMAWALRLLTSQRAIGWTHEPTGRIRPKPTASRWAFVISRMFWVAYYVVLFDLLQIMMQWNFAVIKGEVNYGGKFGWLLTRISFLPCLIEIHLGVSMTYSSMAAASVTLGLAEPRQWPPIFGHWSEAFTVGRYWGRTWHQVLRRLLTAHGKFVANEVLHLQSGTSLAWHVQLYVAFALSGLLHLAGEYRALNNWKTGGAMRFFVLQALAITFEEMVIKLASRTGFNKTTRASKLIGYVWVLGWMIWTVPSWTGPLAKARIGGPEEKHSMILAIYQQARKNGTFANLFISQYNRESTPIS</sequence>